<accession>A0A3D8INY4</accession>
<evidence type="ECO:0000256" key="1">
    <source>
        <dbReference type="SAM" id="Phobius"/>
    </source>
</evidence>
<sequence>MDRHSSHNHWISISDMMVGIMMIFLLIMISFMLLSQKNQEMLSQQNKTLSEMNDKMRSIAQHYSNLQAELYIDLQKEFSKDLARWDAQIDTDNTIRFREPEVLFDTGDRYVKQRFKDILDDFFPRYVRILSLPKYQANIEEIRIEGHTSSGWQSATTLEDRYLGNAELSQARAFEVLKYCFNQKSIDSQKPWLIEVLRANGLSFAKPLENDDKSRRVEFRVITKADKNLQAIVDLSKELGIK</sequence>
<keyword evidence="1" id="KW-0472">Membrane</keyword>
<dbReference type="Proteomes" id="UP000256514">
    <property type="component" value="Unassembled WGS sequence"/>
</dbReference>
<keyword evidence="3" id="KW-1185">Reference proteome</keyword>
<dbReference type="PANTHER" id="PTHR30329:SF21">
    <property type="entry name" value="LIPOPROTEIN YIAD-RELATED"/>
    <property type="match status" value="1"/>
</dbReference>
<dbReference type="InterPro" id="IPR050330">
    <property type="entry name" value="Bact_OuterMem_StrucFunc"/>
</dbReference>
<feature type="transmembrane region" description="Helical" evidence="1">
    <location>
        <begin position="16"/>
        <end position="34"/>
    </location>
</feature>
<organism evidence="2 3">
    <name type="scientific">Helicobacter equorum</name>
    <dbReference type="NCBI Taxonomy" id="361872"/>
    <lineage>
        <taxon>Bacteria</taxon>
        <taxon>Pseudomonadati</taxon>
        <taxon>Campylobacterota</taxon>
        <taxon>Epsilonproteobacteria</taxon>
        <taxon>Campylobacterales</taxon>
        <taxon>Helicobacteraceae</taxon>
        <taxon>Helicobacter</taxon>
    </lineage>
</organism>
<dbReference type="PANTHER" id="PTHR30329">
    <property type="entry name" value="STATOR ELEMENT OF FLAGELLAR MOTOR COMPLEX"/>
    <property type="match status" value="1"/>
</dbReference>
<name>A0A3D8INY4_9HELI</name>
<dbReference type="OrthoDB" id="9782229at2"/>
<dbReference type="AlphaFoldDB" id="A0A3D8INY4"/>
<protein>
    <submittedName>
        <fullName evidence="2">Uncharacterized protein</fullName>
    </submittedName>
</protein>
<dbReference type="Gene3D" id="3.30.1330.60">
    <property type="entry name" value="OmpA-like domain"/>
    <property type="match status" value="1"/>
</dbReference>
<dbReference type="EMBL" id="NXLT01000005">
    <property type="protein sequence ID" value="RDU66626.1"/>
    <property type="molecule type" value="Genomic_DNA"/>
</dbReference>
<keyword evidence="1" id="KW-0812">Transmembrane</keyword>
<reference evidence="2 3" key="1">
    <citation type="submission" date="2018-04" db="EMBL/GenBank/DDBJ databases">
        <title>Novel Campyloabacter and Helicobacter Species and Strains.</title>
        <authorList>
            <person name="Mannion A.J."/>
            <person name="Shen Z."/>
            <person name="Fox J.G."/>
        </authorList>
    </citation>
    <scope>NUCLEOTIDE SEQUENCE [LARGE SCALE GENOMIC DNA]</scope>
    <source>
        <strain evidence="2 3">MIT 12-6600</strain>
    </source>
</reference>
<dbReference type="InterPro" id="IPR036737">
    <property type="entry name" value="OmpA-like_sf"/>
</dbReference>
<dbReference type="RefSeq" id="WP_115571322.1">
    <property type="nucleotide sequence ID" value="NZ_NXLT01000005.1"/>
</dbReference>
<proteinExistence type="predicted"/>
<dbReference type="SUPFAM" id="SSF103088">
    <property type="entry name" value="OmpA-like"/>
    <property type="match status" value="1"/>
</dbReference>
<keyword evidence="1" id="KW-1133">Transmembrane helix</keyword>
<gene>
    <name evidence="2" type="ORF">CQA54_06605</name>
</gene>
<evidence type="ECO:0000313" key="3">
    <source>
        <dbReference type="Proteomes" id="UP000256514"/>
    </source>
</evidence>
<evidence type="ECO:0000313" key="2">
    <source>
        <dbReference type="EMBL" id="RDU66626.1"/>
    </source>
</evidence>
<comment type="caution">
    <text evidence="2">The sequence shown here is derived from an EMBL/GenBank/DDBJ whole genome shotgun (WGS) entry which is preliminary data.</text>
</comment>